<dbReference type="Gene3D" id="3.90.600.10">
    <property type="entry name" value="Phosphoribosylglycinamide synthetase, C-terminal domain"/>
    <property type="match status" value="1"/>
</dbReference>
<gene>
    <name evidence="1" type="ORF">EVA97_02705</name>
</gene>
<evidence type="ECO:0000313" key="1">
    <source>
        <dbReference type="EMBL" id="RZO28376.1"/>
    </source>
</evidence>
<comment type="caution">
    <text evidence="1">The sequence shown here is derived from an EMBL/GenBank/DDBJ whole genome shotgun (WGS) entry which is preliminary data.</text>
</comment>
<dbReference type="AlphaFoldDB" id="A0A520N4K4"/>
<feature type="non-terminal residue" evidence="1">
    <location>
        <position position="1"/>
    </location>
</feature>
<sequence length="34" mass="3800">DDLKSAQSKAYNLVDSVTFDGAFHRRDIGFKGIK</sequence>
<evidence type="ECO:0008006" key="3">
    <source>
        <dbReference type="Google" id="ProtNLM"/>
    </source>
</evidence>
<name>A0A520N4K4_9GAMM</name>
<dbReference type="GO" id="GO:0004637">
    <property type="term" value="F:phosphoribosylamine-glycine ligase activity"/>
    <property type="evidence" value="ECO:0007669"/>
    <property type="project" value="InterPro"/>
</dbReference>
<dbReference type="SUPFAM" id="SSF51246">
    <property type="entry name" value="Rudiment single hybrid motif"/>
    <property type="match status" value="1"/>
</dbReference>
<organism evidence="1 2">
    <name type="scientific">SAR86 cluster bacterium</name>
    <dbReference type="NCBI Taxonomy" id="2030880"/>
    <lineage>
        <taxon>Bacteria</taxon>
        <taxon>Pseudomonadati</taxon>
        <taxon>Pseudomonadota</taxon>
        <taxon>Gammaproteobacteria</taxon>
        <taxon>SAR86 cluster</taxon>
    </lineage>
</organism>
<dbReference type="Proteomes" id="UP000315283">
    <property type="component" value="Unassembled WGS sequence"/>
</dbReference>
<protein>
    <recommendedName>
        <fullName evidence="3">Phosphoribosylamine--glycine ligase</fullName>
    </recommendedName>
</protein>
<dbReference type="InterPro" id="IPR011054">
    <property type="entry name" value="Rudment_hybrid_motif"/>
</dbReference>
<evidence type="ECO:0000313" key="2">
    <source>
        <dbReference type="Proteomes" id="UP000315283"/>
    </source>
</evidence>
<dbReference type="InterPro" id="IPR037123">
    <property type="entry name" value="PRibGlycinamide_synth_C_sf"/>
</dbReference>
<dbReference type="EMBL" id="SHBJ01000014">
    <property type="protein sequence ID" value="RZO28376.1"/>
    <property type="molecule type" value="Genomic_DNA"/>
</dbReference>
<proteinExistence type="predicted"/>
<dbReference type="GO" id="GO:0009113">
    <property type="term" value="P:purine nucleobase biosynthetic process"/>
    <property type="evidence" value="ECO:0007669"/>
    <property type="project" value="InterPro"/>
</dbReference>
<reference evidence="1 2" key="1">
    <citation type="submission" date="2019-02" db="EMBL/GenBank/DDBJ databases">
        <title>Prokaryotic population dynamics and viral predation in marine succession experiment using metagenomics: the confinement effect.</title>
        <authorList>
            <person name="Haro-Moreno J.M."/>
            <person name="Rodriguez-Valera F."/>
            <person name="Lopez-Perez M."/>
        </authorList>
    </citation>
    <scope>NUCLEOTIDE SEQUENCE [LARGE SCALE GENOMIC DNA]</scope>
    <source>
        <strain evidence="1">MED-G164</strain>
    </source>
</reference>
<accession>A0A520N4K4</accession>